<feature type="region of interest" description="Disordered" evidence="1">
    <location>
        <begin position="1"/>
        <end position="20"/>
    </location>
</feature>
<gene>
    <name evidence="2" type="ORF">C5613_14900</name>
</gene>
<evidence type="ECO:0000313" key="2">
    <source>
        <dbReference type="EMBL" id="PQP24166.1"/>
    </source>
</evidence>
<organism evidence="2 3">
    <name type="scientific">Rhodococcus opacus</name>
    <name type="common">Nocardia opaca</name>
    <dbReference type="NCBI Taxonomy" id="37919"/>
    <lineage>
        <taxon>Bacteria</taxon>
        <taxon>Bacillati</taxon>
        <taxon>Actinomycetota</taxon>
        <taxon>Actinomycetes</taxon>
        <taxon>Mycobacteriales</taxon>
        <taxon>Nocardiaceae</taxon>
        <taxon>Rhodococcus</taxon>
    </lineage>
</organism>
<evidence type="ECO:0000256" key="1">
    <source>
        <dbReference type="SAM" id="MobiDB-lite"/>
    </source>
</evidence>
<proteinExistence type="predicted"/>
<dbReference type="EMBL" id="PUIO01000015">
    <property type="protein sequence ID" value="PQP24166.1"/>
    <property type="molecule type" value="Genomic_DNA"/>
</dbReference>
<protein>
    <submittedName>
        <fullName evidence="2">Uncharacterized protein</fullName>
    </submittedName>
</protein>
<dbReference type="AlphaFoldDB" id="A0A2S8JAT5"/>
<comment type="caution">
    <text evidence="2">The sequence shown here is derived from an EMBL/GenBank/DDBJ whole genome shotgun (WGS) entry which is preliminary data.</text>
</comment>
<reference evidence="3" key="1">
    <citation type="submission" date="2018-02" db="EMBL/GenBank/DDBJ databases">
        <title>Draft genome sequencing of Rhodococcus opacus KU647198.</title>
        <authorList>
            <person name="Zheng B.-X."/>
        </authorList>
    </citation>
    <scope>NUCLEOTIDE SEQUENCE [LARGE SCALE GENOMIC DNA]</scope>
    <source>
        <strain evidence="3">04-OD7</strain>
    </source>
</reference>
<accession>A0A2S8JAT5</accession>
<dbReference type="Proteomes" id="UP000239290">
    <property type="component" value="Unassembled WGS sequence"/>
</dbReference>
<dbReference type="RefSeq" id="WP_105415322.1">
    <property type="nucleotide sequence ID" value="NZ_PUIO01000015.1"/>
</dbReference>
<sequence length="95" mass="10393">MSDPELAEEWAKLPPVASTGPSLRGYTPILAKLDDMQDQIIALRGVMGSSSAAELKFTERPEPAYIEVRERNKRDAARATRQSVLSALLPGQEVV</sequence>
<evidence type="ECO:0000313" key="3">
    <source>
        <dbReference type="Proteomes" id="UP000239290"/>
    </source>
</evidence>
<name>A0A2S8JAT5_RHOOP</name>